<accession>A0AAV7MTH7</accession>
<gene>
    <name evidence="2" type="ORF">NDU88_004285</name>
</gene>
<dbReference type="Proteomes" id="UP001066276">
    <property type="component" value="Chromosome 9"/>
</dbReference>
<protein>
    <submittedName>
        <fullName evidence="2">Uncharacterized protein</fullName>
    </submittedName>
</protein>
<keyword evidence="3" id="KW-1185">Reference proteome</keyword>
<proteinExistence type="predicted"/>
<evidence type="ECO:0000313" key="3">
    <source>
        <dbReference type="Proteomes" id="UP001066276"/>
    </source>
</evidence>
<dbReference type="AlphaFoldDB" id="A0AAV7MTH7"/>
<dbReference type="EMBL" id="JANPWB010000013">
    <property type="protein sequence ID" value="KAJ1106887.1"/>
    <property type="molecule type" value="Genomic_DNA"/>
</dbReference>
<evidence type="ECO:0000256" key="1">
    <source>
        <dbReference type="SAM" id="MobiDB-lite"/>
    </source>
</evidence>
<sequence length="132" mass="14288">MVKCATCCHWSTCGQAGQTAFQSGPRREGGSRGGTAPATPTLPFVCVHARGSTEAPPGPADPLPQLEISWPESPLSAPSVLGLSGPRARVLARVPPVLPRTTCLWHVLWYRHHRQLADPLIPLLAHFCEFRH</sequence>
<evidence type="ECO:0000313" key="2">
    <source>
        <dbReference type="EMBL" id="KAJ1106887.1"/>
    </source>
</evidence>
<reference evidence="2" key="1">
    <citation type="journal article" date="2022" name="bioRxiv">
        <title>Sequencing and chromosome-scale assembly of the giantPleurodeles waltlgenome.</title>
        <authorList>
            <person name="Brown T."/>
            <person name="Elewa A."/>
            <person name="Iarovenko S."/>
            <person name="Subramanian E."/>
            <person name="Araus A.J."/>
            <person name="Petzold A."/>
            <person name="Susuki M."/>
            <person name="Suzuki K.-i.T."/>
            <person name="Hayashi T."/>
            <person name="Toyoda A."/>
            <person name="Oliveira C."/>
            <person name="Osipova E."/>
            <person name="Leigh N.D."/>
            <person name="Simon A."/>
            <person name="Yun M.H."/>
        </authorList>
    </citation>
    <scope>NUCLEOTIDE SEQUENCE</scope>
    <source>
        <strain evidence="2">20211129_DDA</strain>
        <tissue evidence="2">Liver</tissue>
    </source>
</reference>
<comment type="caution">
    <text evidence="2">The sequence shown here is derived from an EMBL/GenBank/DDBJ whole genome shotgun (WGS) entry which is preliminary data.</text>
</comment>
<name>A0AAV7MTH7_PLEWA</name>
<organism evidence="2 3">
    <name type="scientific">Pleurodeles waltl</name>
    <name type="common">Iberian ribbed newt</name>
    <dbReference type="NCBI Taxonomy" id="8319"/>
    <lineage>
        <taxon>Eukaryota</taxon>
        <taxon>Metazoa</taxon>
        <taxon>Chordata</taxon>
        <taxon>Craniata</taxon>
        <taxon>Vertebrata</taxon>
        <taxon>Euteleostomi</taxon>
        <taxon>Amphibia</taxon>
        <taxon>Batrachia</taxon>
        <taxon>Caudata</taxon>
        <taxon>Salamandroidea</taxon>
        <taxon>Salamandridae</taxon>
        <taxon>Pleurodelinae</taxon>
        <taxon>Pleurodeles</taxon>
    </lineage>
</organism>
<feature type="region of interest" description="Disordered" evidence="1">
    <location>
        <begin position="19"/>
        <end position="41"/>
    </location>
</feature>